<proteinExistence type="inferred from homology"/>
<keyword evidence="2 6" id="KW-0560">Oxidoreductase</keyword>
<comment type="caution">
    <text evidence="6">The sequence shown here is derived from an EMBL/GenBank/DDBJ whole genome shotgun (WGS) entry which is preliminary data.</text>
</comment>
<dbReference type="InterPro" id="IPR013785">
    <property type="entry name" value="Aldolase_TIM"/>
</dbReference>
<dbReference type="Gene3D" id="3.30.70.20">
    <property type="match status" value="1"/>
</dbReference>
<evidence type="ECO:0000256" key="4">
    <source>
        <dbReference type="ARBA" id="ARBA00032722"/>
    </source>
</evidence>
<dbReference type="GO" id="GO:0005737">
    <property type="term" value="C:cytoplasm"/>
    <property type="evidence" value="ECO:0007669"/>
    <property type="project" value="InterPro"/>
</dbReference>
<comment type="similarity">
    <text evidence="1">Belongs to the dihydropyrimidine dehydrogenase family.</text>
</comment>
<protein>
    <recommendedName>
        <fullName evidence="4">Dihydrothymine dehydrogenase</fullName>
    </recommendedName>
    <alternativeName>
        <fullName evidence="3">Dihydrouracil dehydrogenase</fullName>
    </alternativeName>
</protein>
<dbReference type="SUPFAM" id="SSF54862">
    <property type="entry name" value="4Fe-4S ferredoxins"/>
    <property type="match status" value="1"/>
</dbReference>
<reference evidence="6" key="1">
    <citation type="submission" date="2019-08" db="EMBL/GenBank/DDBJ databases">
        <authorList>
            <person name="Kucharzyk K."/>
            <person name="Murdoch R.W."/>
            <person name="Higgins S."/>
            <person name="Loffler F."/>
        </authorList>
    </citation>
    <scope>NUCLEOTIDE SEQUENCE</scope>
</reference>
<dbReference type="PROSITE" id="PS51379">
    <property type="entry name" value="4FE4S_FER_2"/>
    <property type="match status" value="2"/>
</dbReference>
<dbReference type="EMBL" id="VSSQ01031395">
    <property type="protein sequence ID" value="MPM82261.1"/>
    <property type="molecule type" value="Genomic_DNA"/>
</dbReference>
<evidence type="ECO:0000256" key="3">
    <source>
        <dbReference type="ARBA" id="ARBA00030119"/>
    </source>
</evidence>
<evidence type="ECO:0000256" key="1">
    <source>
        <dbReference type="ARBA" id="ARBA00010804"/>
    </source>
</evidence>
<gene>
    <name evidence="6" type="primary">preA_17</name>
    <name evidence="6" type="ORF">SDC9_129322</name>
</gene>
<evidence type="ECO:0000313" key="6">
    <source>
        <dbReference type="EMBL" id="MPM82261.1"/>
    </source>
</evidence>
<dbReference type="Gene3D" id="3.20.20.70">
    <property type="entry name" value="Aldolase class I"/>
    <property type="match status" value="1"/>
</dbReference>
<evidence type="ECO:0000259" key="5">
    <source>
        <dbReference type="PROSITE" id="PS51379"/>
    </source>
</evidence>
<dbReference type="AlphaFoldDB" id="A0A645CZE9"/>
<dbReference type="SUPFAM" id="SSF51395">
    <property type="entry name" value="FMN-linked oxidoreductases"/>
    <property type="match status" value="1"/>
</dbReference>
<dbReference type="GO" id="GO:0016627">
    <property type="term" value="F:oxidoreductase activity, acting on the CH-CH group of donors"/>
    <property type="evidence" value="ECO:0007669"/>
    <property type="project" value="InterPro"/>
</dbReference>
<sequence length="221" mass="24184">MKIPVFTKITPQIENPVVTAAIMQKCGSDGVCAFSRCLGMDIDIDTQLPVLHGGYGGHGGPWAIHYALRWISEMYSKINIPISGCGGVVEWQDVVKLILAGSTTVQASFLIYTYGYSVIEKLNKGLLGYMDKKGYDSIEDFKGIVTGGRIKGLKDVSREKTLIAAIDPETCIGCRRCTDICIYEGIGFDGEKKKAYINKFCDGCGLCPYFCPVHAISMVKR</sequence>
<dbReference type="InterPro" id="IPR005720">
    <property type="entry name" value="Dihydroorotate_DH_cat"/>
</dbReference>
<dbReference type="InterPro" id="IPR017896">
    <property type="entry name" value="4Fe4S_Fe-S-bd"/>
</dbReference>
<evidence type="ECO:0000256" key="2">
    <source>
        <dbReference type="ARBA" id="ARBA00023002"/>
    </source>
</evidence>
<dbReference type="Pfam" id="PF01180">
    <property type="entry name" value="DHO_dh"/>
    <property type="match status" value="1"/>
</dbReference>
<name>A0A645CZE9_9ZZZZ</name>
<feature type="domain" description="4Fe-4S ferredoxin-type" evidence="5">
    <location>
        <begin position="193"/>
        <end position="221"/>
    </location>
</feature>
<dbReference type="PANTHER" id="PTHR43073">
    <property type="entry name" value="DIHYDROPYRIMIDINE DEHYDROGENASE [NADP(+)]"/>
    <property type="match status" value="1"/>
</dbReference>
<dbReference type="PANTHER" id="PTHR43073:SF2">
    <property type="entry name" value="DIHYDROPYRIMIDINE DEHYDROGENASE [NADP(+)]"/>
    <property type="match status" value="1"/>
</dbReference>
<dbReference type="Pfam" id="PF14697">
    <property type="entry name" value="Fer4_21"/>
    <property type="match status" value="1"/>
</dbReference>
<organism evidence="6">
    <name type="scientific">bioreactor metagenome</name>
    <dbReference type="NCBI Taxonomy" id="1076179"/>
    <lineage>
        <taxon>unclassified sequences</taxon>
        <taxon>metagenomes</taxon>
        <taxon>ecological metagenomes</taxon>
    </lineage>
</organism>
<feature type="domain" description="4Fe-4S ferredoxin-type" evidence="5">
    <location>
        <begin position="162"/>
        <end position="191"/>
    </location>
</feature>
<accession>A0A645CZE9</accession>